<dbReference type="PROSITE" id="PS51272">
    <property type="entry name" value="SLH"/>
    <property type="match status" value="3"/>
</dbReference>
<comment type="caution">
    <text evidence="3">The sequence shown here is derived from an EMBL/GenBank/DDBJ whole genome shotgun (WGS) entry which is preliminary data.</text>
</comment>
<keyword evidence="1" id="KW-0732">Signal</keyword>
<dbReference type="Proteomes" id="UP001493487">
    <property type="component" value="Unassembled WGS sequence"/>
</dbReference>
<evidence type="ECO:0000313" key="3">
    <source>
        <dbReference type="EMBL" id="MEQ4482043.1"/>
    </source>
</evidence>
<dbReference type="RefSeq" id="WP_232185283.1">
    <property type="nucleotide sequence ID" value="NZ_JAIOAP010000004.1"/>
</dbReference>
<protein>
    <submittedName>
        <fullName evidence="3">S-layer homology domain-containing protein</fullName>
    </submittedName>
</protein>
<gene>
    <name evidence="3" type="ORF">QJS35_06510</name>
</gene>
<sequence>MRNQKILSILLVFALVITMLPLQRASVQAASAHNFNFINEQYTVGSARITTNDRVTLTGTINNVNAASVKYSVYNINPSNQAVITSNENQTGNITFNGTTITIFNIQLFPGMNKITFSGTQGVSLVEESVYVEYRNSPMLYDLTAGLNGSVFTINETQTTVVHSTASMGKANTDISISGKAPNATKVSVIIGNKSNTYSISSSSDYSFVASPVNLKKGMNLVTIRVFNDTQYVETTREIAFYNGEVTFYDLTLVSQKDLNADADFADPGETLSTLLSGSTNFSIPTGAAVKVTGKAIVPIVYNSTTFDFNPNPGWTWTPASAGPPPVPAGYSATPAALFGAAGQKIQVNEDGAGYANATTVTNPSLIAPQPTDQFITVDLSEPLGTSGSGAGALTFDTSHTLRFMGWNQSKLPTPGTDESSTFFYKLRDSTLSYIQDINYIPGYTPATNLSTAESSDMENATLFSLPTGVELLIGNYDPTWVGATPSDLLELINVNTPAGNKTNADNTGDAATPKDYSYKVLPNSYVKIINVNGVDTPFLRVFVTLNKLPSAGSMKLRFQMKSAGTHTAVSTDPYNDIPITLLYGPFVKYTGVFDGMQIEYDTTMLSTAGINSLIVTTFQKFAGELFNVPNISEILYAPTTSPVAAQTAFLYINNTEMKLIKDTVSNKFVLDTADGADADTIPDSYQAAFNALNKTGDNFIKFVYRTSKNNYESTIKVTIVPTNLPVIPAPSTDGVYPYSSNLVIPLANDPNFPKKGPLYTTKEAEMNVYGTFDFINLGSNEVDVEAKLSNAGLGSEADNYMLVISSPDFASDLVWNMGTNLFTSNTGDIINGNGGETNPPSQLRVIYNYDTQSFSFILTDQKLPFDGSSKVYSIAVYNGGLNGPRATYRLEVDPTSIPYTIITPRSEKRTVNQSFVEVILTSPGADSVTINKVPATKVTYLDYGVLVGGLPTEVPAFKAIVKGLKPNKENKIDVEIKNANESIKDSFPITFAPENIPGAQDMLTMKSSLKVFSGQLNLTFPGGTNLIRRDYNVADNLKGQVYKDNNVMFAIANPTDGVVDRHDFETIPGGYDMQLKLGQILFTSNFPQRFIKASPVFWVDAGQADDPTTAGYDPVTAGIDPYPLAIIKGDSSKLYNNRSSNRELIPSKQGTLTLSYDPNMRESVGTLITVFRFDPFIQQWENIGGTVDSKKNTIKVPFSRFGYYVVGKVGSSFNDVTSHPYARDAMEAIYAKGIMNALDPSGAFGADQYVTRGEFSRMLVRALELPLNFDGPNHFVDVPNTGNAINMDALWDYRYIETAARAGFVRGTLPKVFQPDTAIVRQDATVMLAKALNIKTDTDSAKVRKALQKSFKDEADIEFYAKPSVAAILKKGFIGGSLIDVNDPTRGSVFEPKARLLRSDAAIIIAKVMVDLKKLPKLYTN</sequence>
<feature type="chain" id="PRO_5046160660" evidence="1">
    <location>
        <begin position="30"/>
        <end position="1422"/>
    </location>
</feature>
<feature type="domain" description="SLH" evidence="2">
    <location>
        <begin position="1280"/>
        <end position="1343"/>
    </location>
</feature>
<feature type="domain" description="SLH" evidence="2">
    <location>
        <begin position="1210"/>
        <end position="1274"/>
    </location>
</feature>
<proteinExistence type="predicted"/>
<dbReference type="EMBL" id="JASKHM010000003">
    <property type="protein sequence ID" value="MEQ4482043.1"/>
    <property type="molecule type" value="Genomic_DNA"/>
</dbReference>
<dbReference type="Pfam" id="PF00395">
    <property type="entry name" value="SLH"/>
    <property type="match status" value="2"/>
</dbReference>
<evidence type="ECO:0000256" key="1">
    <source>
        <dbReference type="SAM" id="SignalP"/>
    </source>
</evidence>
<feature type="domain" description="SLH" evidence="2">
    <location>
        <begin position="1349"/>
        <end position="1420"/>
    </location>
</feature>
<accession>A0ABV1KPS7</accession>
<reference evidence="3 4" key="1">
    <citation type="journal article" date="2023" name="Genome Announc.">
        <title>Pan-Genome Analyses of the Genus Cohnella and Proposal of the Novel Species Cohnella silvisoli sp. nov., Isolated from Forest Soil.</title>
        <authorList>
            <person name="Wang C."/>
            <person name="Mao L."/>
            <person name="Bao G."/>
            <person name="Zhu H."/>
        </authorList>
    </citation>
    <scope>NUCLEOTIDE SEQUENCE [LARGE SCALE GENOMIC DNA]</scope>
    <source>
        <strain evidence="3 4">NL03-T5-1</strain>
    </source>
</reference>
<name>A0ABV1KPS7_9BACL</name>
<dbReference type="InterPro" id="IPR001119">
    <property type="entry name" value="SLH_dom"/>
</dbReference>
<keyword evidence="4" id="KW-1185">Reference proteome</keyword>
<organism evidence="3 4">
    <name type="scientific">Cohnella silvisoli</name>
    <dbReference type="NCBI Taxonomy" id="2873699"/>
    <lineage>
        <taxon>Bacteria</taxon>
        <taxon>Bacillati</taxon>
        <taxon>Bacillota</taxon>
        <taxon>Bacilli</taxon>
        <taxon>Bacillales</taxon>
        <taxon>Paenibacillaceae</taxon>
        <taxon>Cohnella</taxon>
    </lineage>
</organism>
<evidence type="ECO:0000313" key="4">
    <source>
        <dbReference type="Proteomes" id="UP001493487"/>
    </source>
</evidence>
<feature type="signal peptide" evidence="1">
    <location>
        <begin position="1"/>
        <end position="29"/>
    </location>
</feature>
<evidence type="ECO:0000259" key="2">
    <source>
        <dbReference type="PROSITE" id="PS51272"/>
    </source>
</evidence>